<evidence type="ECO:0000256" key="8">
    <source>
        <dbReference type="SAM" id="Phobius"/>
    </source>
</evidence>
<organism evidence="9 10">
    <name type="scientific">Intestinimonas massiliensis</name>
    <name type="common">ex Afouda et al. 2020</name>
    <dbReference type="NCBI Taxonomy" id="1673721"/>
    <lineage>
        <taxon>Bacteria</taxon>
        <taxon>Bacillati</taxon>
        <taxon>Bacillota</taxon>
        <taxon>Clostridia</taxon>
        <taxon>Eubacteriales</taxon>
        <taxon>Intestinimonas</taxon>
    </lineage>
</organism>
<dbReference type="Proteomes" id="UP001204562">
    <property type="component" value="Unassembled WGS sequence"/>
</dbReference>
<evidence type="ECO:0000313" key="10">
    <source>
        <dbReference type="Proteomes" id="UP001204562"/>
    </source>
</evidence>
<evidence type="ECO:0000256" key="3">
    <source>
        <dbReference type="ARBA" id="ARBA00022475"/>
    </source>
</evidence>
<evidence type="ECO:0000256" key="7">
    <source>
        <dbReference type="ARBA" id="ARBA00023136"/>
    </source>
</evidence>
<protein>
    <submittedName>
        <fullName evidence="9">Trk family potassium uptake protein</fullName>
    </submittedName>
</protein>
<keyword evidence="3" id="KW-1003">Cell membrane</keyword>
<feature type="transmembrane region" description="Helical" evidence="8">
    <location>
        <begin position="75"/>
        <end position="98"/>
    </location>
</feature>
<feature type="transmembrane region" description="Helical" evidence="8">
    <location>
        <begin position="313"/>
        <end position="332"/>
    </location>
</feature>
<keyword evidence="5 8" id="KW-1133">Transmembrane helix</keyword>
<dbReference type="EMBL" id="JANFYS010000011">
    <property type="protein sequence ID" value="MCQ4770186.1"/>
    <property type="molecule type" value="Genomic_DNA"/>
</dbReference>
<feature type="transmembrane region" description="Helical" evidence="8">
    <location>
        <begin position="44"/>
        <end position="63"/>
    </location>
</feature>
<keyword evidence="6" id="KW-0406">Ion transport</keyword>
<dbReference type="Pfam" id="PF02386">
    <property type="entry name" value="TrkH"/>
    <property type="match status" value="1"/>
</dbReference>
<reference evidence="9" key="1">
    <citation type="submission" date="2022-06" db="EMBL/GenBank/DDBJ databases">
        <title>Isolation of gut microbiota from human fecal samples.</title>
        <authorList>
            <person name="Pamer E.G."/>
            <person name="Barat B."/>
            <person name="Waligurski E."/>
            <person name="Medina S."/>
            <person name="Paddock L."/>
            <person name="Mostad J."/>
        </authorList>
    </citation>
    <scope>NUCLEOTIDE SEQUENCE</scope>
    <source>
        <strain evidence="9">DFI.9.91</strain>
    </source>
</reference>
<accession>A0AAW5JJ34</accession>
<dbReference type="GO" id="GO:0005886">
    <property type="term" value="C:plasma membrane"/>
    <property type="evidence" value="ECO:0007669"/>
    <property type="project" value="UniProtKB-SubCell"/>
</dbReference>
<evidence type="ECO:0000256" key="6">
    <source>
        <dbReference type="ARBA" id="ARBA00023065"/>
    </source>
</evidence>
<feature type="transmembrane region" description="Helical" evidence="8">
    <location>
        <begin position="159"/>
        <end position="178"/>
    </location>
</feature>
<feature type="transmembrane region" description="Helical" evidence="8">
    <location>
        <begin position="12"/>
        <end position="32"/>
    </location>
</feature>
<keyword evidence="7 8" id="KW-0472">Membrane</keyword>
<evidence type="ECO:0000256" key="2">
    <source>
        <dbReference type="ARBA" id="ARBA00022448"/>
    </source>
</evidence>
<feature type="transmembrane region" description="Helical" evidence="8">
    <location>
        <begin position="353"/>
        <end position="371"/>
    </location>
</feature>
<evidence type="ECO:0000256" key="5">
    <source>
        <dbReference type="ARBA" id="ARBA00022989"/>
    </source>
</evidence>
<evidence type="ECO:0000313" key="9">
    <source>
        <dbReference type="EMBL" id="MCQ4770186.1"/>
    </source>
</evidence>
<feature type="transmembrane region" description="Helical" evidence="8">
    <location>
        <begin position="190"/>
        <end position="213"/>
    </location>
</feature>
<dbReference type="GO" id="GO:0008324">
    <property type="term" value="F:monoatomic cation transmembrane transporter activity"/>
    <property type="evidence" value="ECO:0007669"/>
    <property type="project" value="InterPro"/>
</dbReference>
<dbReference type="GO" id="GO:0030001">
    <property type="term" value="P:metal ion transport"/>
    <property type="evidence" value="ECO:0007669"/>
    <property type="project" value="UniProtKB-ARBA"/>
</dbReference>
<feature type="transmembrane region" description="Helical" evidence="8">
    <location>
        <begin position="409"/>
        <end position="430"/>
    </location>
</feature>
<dbReference type="InterPro" id="IPR003445">
    <property type="entry name" value="Cat_transpt"/>
</dbReference>
<comment type="caution">
    <text evidence="9">The sequence shown here is derived from an EMBL/GenBank/DDBJ whole genome shotgun (WGS) entry which is preliminary data.</text>
</comment>
<keyword evidence="2" id="KW-0813">Transport</keyword>
<evidence type="ECO:0000256" key="1">
    <source>
        <dbReference type="ARBA" id="ARBA00004651"/>
    </source>
</evidence>
<proteinExistence type="predicted"/>
<dbReference type="AlphaFoldDB" id="A0AAW5JJ34"/>
<feature type="transmembrane region" description="Helical" evidence="8">
    <location>
        <begin position="233"/>
        <end position="252"/>
    </location>
</feature>
<dbReference type="PANTHER" id="PTHR32024:SF1">
    <property type="entry name" value="KTR SYSTEM POTASSIUM UPTAKE PROTEIN B"/>
    <property type="match status" value="1"/>
</dbReference>
<name>A0AAW5JJ34_9FIRM</name>
<dbReference type="PANTHER" id="PTHR32024">
    <property type="entry name" value="TRK SYSTEM POTASSIUM UPTAKE PROTEIN TRKG-RELATED"/>
    <property type="match status" value="1"/>
</dbReference>
<sequence>MAFWKNEHVTPAQVIILGFLLLILTGTGLLMLPVSSRSPGGAPFLDALFTAASATCVTGLVLHDTVTYWSEFGQAVILLLIQTGGMGVVTTAVAVSLFTGKRIGLRQRCLMQEAIAAPQVGGIIRMTGFILKATFLMEAAGTLFLALRFCPEMGLFPGLWFSLFHSVSAFCNAGFDLMGAAGPFSSLTNYVGDPLVCGTIMGLIVTGGIGFFTWEDLCRHRWHLHAYRLQSKLILTITAALILLPALALYLFEFSQPRWETLTFSERLLASLFQSVTPRTAGFNTVDLTRLAGSSQMLLILLMLVGGSPGSTAGGFKTTTLATFLLSVRSVFQKRESIQCFGRRLPPATLRSAVSICTLYATLFLTAGVLISAWDGVPLSCALFETASAIGTVGLSLGITPELSGLSRLVLILLMYFGRVGGLTMMYALLSTSHVPAPAQLPMEKIAVG</sequence>
<keyword evidence="4 8" id="KW-0812">Transmembrane</keyword>
<evidence type="ECO:0000256" key="4">
    <source>
        <dbReference type="ARBA" id="ARBA00022692"/>
    </source>
</evidence>
<comment type="subcellular location">
    <subcellularLocation>
        <location evidence="1">Cell membrane</location>
        <topology evidence="1">Multi-pass membrane protein</topology>
    </subcellularLocation>
</comment>
<gene>
    <name evidence="9" type="ORF">NE579_06855</name>
</gene>